<reference evidence="2 3" key="1">
    <citation type="submission" date="2019-07" db="EMBL/GenBank/DDBJ databases">
        <title>New species of Amycolatopsis and Streptomyces.</title>
        <authorList>
            <person name="Duangmal K."/>
            <person name="Teo W.F.A."/>
            <person name="Lipun K."/>
        </authorList>
    </citation>
    <scope>NUCLEOTIDE SEQUENCE [LARGE SCALE GENOMIC DNA]</scope>
    <source>
        <strain evidence="2 3">NBRC 109810</strain>
    </source>
</reference>
<dbReference type="Gene3D" id="2.160.20.20">
    <property type="match status" value="1"/>
</dbReference>
<keyword evidence="3" id="KW-1185">Reference proteome</keyword>
<dbReference type="InterPro" id="IPR012332">
    <property type="entry name" value="Autotransporter_pectin_lyase_C"/>
</dbReference>
<dbReference type="Proteomes" id="UP000325849">
    <property type="component" value="Unassembled WGS sequence"/>
</dbReference>
<name>A0A5N8VTG0_9ACTN</name>
<dbReference type="OrthoDB" id="3523774at2"/>
<evidence type="ECO:0000313" key="3">
    <source>
        <dbReference type="Proteomes" id="UP000325849"/>
    </source>
</evidence>
<sequence>MSIRKPSVRVAQALCAGAAATLLATASPAVLATAAPAAPKPNVPCSESALFDAITTANTGGGTLVLSPGCTYALTAPLPEITNTIVINARNSTITRDSAASFGILSVGPSGNLMLSDATITNGAAPDFGGGIANHGRLTVTGSAIRDNRANFSGGIGGGAGSVTVVQRTNIMDNMANVNGGGVANDGDMTITDSRIIDNHAGAVGGGAANDGTLRILRTNVNENTAGRAGGVANFTASFGTSSTTISDSNVNSNSSTLAPGGVLNTGGTVNLINSRVRGNAPTNCAGSDVVVPNCSG</sequence>
<feature type="signal peptide" evidence="1">
    <location>
        <begin position="1"/>
        <end position="31"/>
    </location>
</feature>
<evidence type="ECO:0008006" key="4">
    <source>
        <dbReference type="Google" id="ProtNLM"/>
    </source>
</evidence>
<dbReference type="SUPFAM" id="SSF51126">
    <property type="entry name" value="Pectin lyase-like"/>
    <property type="match status" value="1"/>
</dbReference>
<comment type="caution">
    <text evidence="2">The sequence shown here is derived from an EMBL/GenBank/DDBJ whole genome shotgun (WGS) entry which is preliminary data.</text>
</comment>
<dbReference type="EMBL" id="VJZD01000315">
    <property type="protein sequence ID" value="MPY37454.1"/>
    <property type="molecule type" value="Genomic_DNA"/>
</dbReference>
<dbReference type="AlphaFoldDB" id="A0A5N8VTG0"/>
<dbReference type="RefSeq" id="WP_152895032.1">
    <property type="nucleotide sequence ID" value="NZ_VJZD01000315.1"/>
</dbReference>
<keyword evidence="1" id="KW-0732">Signal</keyword>
<protein>
    <recommendedName>
        <fullName evidence="4">Right-handed parallel beta-helix repeat-containing protein</fullName>
    </recommendedName>
</protein>
<dbReference type="InterPro" id="IPR011050">
    <property type="entry name" value="Pectin_lyase_fold/virulence"/>
</dbReference>
<evidence type="ECO:0000256" key="1">
    <source>
        <dbReference type="SAM" id="SignalP"/>
    </source>
</evidence>
<gene>
    <name evidence="2" type="ORF">FNH09_41485</name>
</gene>
<organism evidence="2 3">
    <name type="scientific">Streptomyces adustus</name>
    <dbReference type="NCBI Taxonomy" id="1609272"/>
    <lineage>
        <taxon>Bacteria</taxon>
        <taxon>Bacillati</taxon>
        <taxon>Actinomycetota</taxon>
        <taxon>Actinomycetes</taxon>
        <taxon>Kitasatosporales</taxon>
        <taxon>Streptomycetaceae</taxon>
        <taxon>Streptomyces</taxon>
    </lineage>
</organism>
<feature type="chain" id="PRO_5039323902" description="Right-handed parallel beta-helix repeat-containing protein" evidence="1">
    <location>
        <begin position="32"/>
        <end position="297"/>
    </location>
</feature>
<accession>A0A5N8VTG0</accession>
<evidence type="ECO:0000313" key="2">
    <source>
        <dbReference type="EMBL" id="MPY37454.1"/>
    </source>
</evidence>
<proteinExistence type="predicted"/>